<evidence type="ECO:0000256" key="4">
    <source>
        <dbReference type="ARBA" id="ARBA00023136"/>
    </source>
</evidence>
<reference evidence="7 8" key="1">
    <citation type="submission" date="2015-01" db="EMBL/GenBank/DDBJ databases">
        <title>Genome of allotetraploid Gossypium barbadense reveals genomic plasticity and fiber elongation in cotton evolution.</title>
        <authorList>
            <person name="Chen X."/>
            <person name="Liu X."/>
            <person name="Zhao B."/>
            <person name="Zheng H."/>
            <person name="Hu Y."/>
            <person name="Lu G."/>
            <person name="Yang C."/>
            <person name="Chen J."/>
            <person name="Shan C."/>
            <person name="Zhang L."/>
            <person name="Zhou Y."/>
            <person name="Wang L."/>
            <person name="Guo W."/>
            <person name="Bai Y."/>
            <person name="Ruan J."/>
            <person name="Shangguan X."/>
            <person name="Mao Y."/>
            <person name="Jiang J."/>
            <person name="Zhu Y."/>
            <person name="Lei J."/>
            <person name="Kang H."/>
            <person name="Chen S."/>
            <person name="He X."/>
            <person name="Wang R."/>
            <person name="Wang Y."/>
            <person name="Chen J."/>
            <person name="Wang L."/>
            <person name="Yu S."/>
            <person name="Wang B."/>
            <person name="Wei J."/>
            <person name="Song S."/>
            <person name="Lu X."/>
            <person name="Gao Z."/>
            <person name="Gu W."/>
            <person name="Deng X."/>
            <person name="Ma D."/>
            <person name="Wang S."/>
            <person name="Liang W."/>
            <person name="Fang L."/>
            <person name="Cai C."/>
            <person name="Zhu X."/>
            <person name="Zhou B."/>
            <person name="Zhang Y."/>
            <person name="Chen Z."/>
            <person name="Xu S."/>
            <person name="Zhu R."/>
            <person name="Wang S."/>
            <person name="Zhang T."/>
            <person name="Zhao G."/>
        </authorList>
    </citation>
    <scope>NUCLEOTIDE SEQUENCE [LARGE SCALE GENOMIC DNA]</scope>
    <source>
        <strain evidence="8">cv. Xinhai21</strain>
        <tissue evidence="7">Leaf</tissue>
    </source>
</reference>
<evidence type="ECO:0000256" key="1">
    <source>
        <dbReference type="ARBA" id="ARBA00004141"/>
    </source>
</evidence>
<feature type="compositionally biased region" description="Low complexity" evidence="5">
    <location>
        <begin position="869"/>
        <end position="892"/>
    </location>
</feature>
<comment type="subcellular location">
    <subcellularLocation>
        <location evidence="1">Membrane</location>
        <topology evidence="1">Multi-pass membrane protein</topology>
    </subcellularLocation>
</comment>
<feature type="compositionally biased region" description="Polar residues" evidence="5">
    <location>
        <begin position="626"/>
        <end position="637"/>
    </location>
</feature>
<dbReference type="SMART" id="SM01415">
    <property type="entry name" value="DUF106"/>
    <property type="match status" value="1"/>
</dbReference>
<proteinExistence type="predicted"/>
<feature type="transmembrane region" description="Helical" evidence="6">
    <location>
        <begin position="1178"/>
        <end position="1200"/>
    </location>
</feature>
<dbReference type="EMBL" id="KZ666829">
    <property type="protein sequence ID" value="PPR93314.1"/>
    <property type="molecule type" value="Genomic_DNA"/>
</dbReference>
<keyword evidence="2 6" id="KW-0812">Transmembrane</keyword>
<evidence type="ECO:0000313" key="8">
    <source>
        <dbReference type="Proteomes" id="UP000239757"/>
    </source>
</evidence>
<keyword evidence="4 6" id="KW-0472">Membrane</keyword>
<evidence type="ECO:0000256" key="2">
    <source>
        <dbReference type="ARBA" id="ARBA00022692"/>
    </source>
</evidence>
<feature type="region of interest" description="Disordered" evidence="5">
    <location>
        <begin position="786"/>
        <end position="807"/>
    </location>
</feature>
<evidence type="ECO:0000313" key="7">
    <source>
        <dbReference type="EMBL" id="PPR93314.1"/>
    </source>
</evidence>
<protein>
    <submittedName>
        <fullName evidence="7">Uncharacterized protein</fullName>
    </submittedName>
</protein>
<evidence type="ECO:0000256" key="3">
    <source>
        <dbReference type="ARBA" id="ARBA00022989"/>
    </source>
</evidence>
<evidence type="ECO:0000256" key="5">
    <source>
        <dbReference type="SAM" id="MobiDB-lite"/>
    </source>
</evidence>
<dbReference type="PANTHER" id="PTHR16897">
    <property type="entry name" value="OS10G0105400 PROTEIN"/>
    <property type="match status" value="1"/>
</dbReference>
<dbReference type="Proteomes" id="UP000239757">
    <property type="component" value="Unassembled WGS sequence"/>
</dbReference>
<dbReference type="InterPro" id="IPR002809">
    <property type="entry name" value="EMC3/TMCO1"/>
</dbReference>
<feature type="region of interest" description="Disordered" evidence="5">
    <location>
        <begin position="869"/>
        <end position="898"/>
    </location>
</feature>
<organism evidence="7 8">
    <name type="scientific">Gossypium barbadense</name>
    <name type="common">Sea Island cotton</name>
    <name type="synonym">Hibiscus barbadensis</name>
    <dbReference type="NCBI Taxonomy" id="3634"/>
    <lineage>
        <taxon>Eukaryota</taxon>
        <taxon>Viridiplantae</taxon>
        <taxon>Streptophyta</taxon>
        <taxon>Embryophyta</taxon>
        <taxon>Tracheophyta</taxon>
        <taxon>Spermatophyta</taxon>
        <taxon>Magnoliopsida</taxon>
        <taxon>eudicotyledons</taxon>
        <taxon>Gunneridae</taxon>
        <taxon>Pentapetalae</taxon>
        <taxon>rosids</taxon>
        <taxon>malvids</taxon>
        <taxon>Malvales</taxon>
        <taxon>Malvaceae</taxon>
        <taxon>Malvoideae</taxon>
        <taxon>Gossypium</taxon>
    </lineage>
</organism>
<feature type="region of interest" description="Disordered" evidence="5">
    <location>
        <begin position="910"/>
        <end position="942"/>
    </location>
</feature>
<accession>A0A2P5WQD1</accession>
<dbReference type="GO" id="GO:0016020">
    <property type="term" value="C:membrane"/>
    <property type="evidence" value="ECO:0007669"/>
    <property type="project" value="UniProtKB-SubCell"/>
</dbReference>
<feature type="region of interest" description="Disordered" evidence="5">
    <location>
        <begin position="618"/>
        <end position="637"/>
    </location>
</feature>
<feature type="transmembrane region" description="Helical" evidence="6">
    <location>
        <begin position="1263"/>
        <end position="1281"/>
    </location>
</feature>
<keyword evidence="3 6" id="KW-1133">Transmembrane helix</keyword>
<gene>
    <name evidence="7" type="ORF">GOBAR_AA27349</name>
</gene>
<feature type="region of interest" description="Disordered" evidence="5">
    <location>
        <begin position="358"/>
        <end position="385"/>
    </location>
</feature>
<name>A0A2P5WQD1_GOSBA</name>
<evidence type="ECO:0000256" key="6">
    <source>
        <dbReference type="SAM" id="Phobius"/>
    </source>
</evidence>
<dbReference type="PANTHER" id="PTHR16897:SF2">
    <property type="entry name" value="OS03G0226600 PROTEIN"/>
    <property type="match status" value="1"/>
</dbReference>
<dbReference type="OrthoDB" id="995816at2759"/>
<dbReference type="Pfam" id="PF01956">
    <property type="entry name" value="EMC3_TMCO1"/>
    <property type="match status" value="1"/>
</dbReference>
<sequence length="1356" mass="150610">MPGLARRNERYSNASFAFWSKHSDDVGYIQPQQIVMYGKSLQQEKVAGNLHSNRSGVSKNQIDGGLSMTDGSKDEIQDPSVHPWGGLTTTRDGSLTLLDSYLSSESLDGLQNVFDSARERERERELLYPDACGGGALGEETQQSLLRMKEEDFIERLIYRCVYSSFMVECVTISCIVQPENGVKSYVIDQAVCFDGKRFCRDCRRNVIHEFKELKELKRMRREPQCISWFCAADTAFLYEVSDDRVQADWHQTFADTYGTYHHFEWAVETGVGKSDIMEFENVGMKGSVEVNGLDLDCLNSCYITLRAWKLDGRCSELSVKAHALKGQQCVHCRLVVGNGYVRITTGGSIRRFFKHAEEAEEEEDDGSIDKDGNELNGECSLPQKHAKSPELARQFLLDAATAITQSKGVKAYLSFNDREEHQRFLVGRSELIQVSQLDAARKDIEPVKKAFREGTARQNAQSIFICLALKLLEGRVHVACKEIITLEKQVFLRAYQEIITSVALDVSNEESSRSVEVEENVAINCKDSVGDTGDIIVSRPDFTNVEEQFVNGHSPLSLQNQIFDSPDGDGMEVKDGNGPFTERSKFSWQRLKFRKDGQFDSSLKRCARRQVAVVSESAPVHRSQPRYQGQNFEAPSRSINGLNRQLKISSARSSGQLCGVKCTEKFQCSNSQSDRYNCYSCSCYQHNEYKAKMMPHVSATRVGREPKSVSKSESALDMSKQVPQGNKYNMQDYIREDCGKLKNKIMVGAHHSARDSLHCKKVWGAIGAGPDDNFIKSSGATWSSEGSVNLGETDHEHSKVIKSRNSSLATNEDFHVEIQDECLSLNAAYEEIGIYPNRNPTLNGSSLSMISWKSSSDNFSCYDLSNTSSSNHGNLGSSSTSDSEDASQQSAGRDTSLYTKNGFSECQLKGKDKKQDVSGGVAPESQALFGHSPDGRGNKVSGNLLIKTAENFEDGKATALTSSQHQSMSTSMQNQHLQFLFQAPSAMGYYHQNPVSWPATPANGLMPFPPNPYLYTAALGYGSNGNSPLCMPYSTLLHLRTPLFNPGSVPIYRPISNVNGLYAEQIQFPEPGTEKEALPEVNSKGVPGRLQVTEQARKEKFGGPVALSTGCKSNLVPLKDEIVVVVSFNNRDKRWVEMSKPIVERITETESEDTHPINLVKMATPQFLSSFRYSDSLTVVAISFCTAIVCEAISWLLIYRTNSYKSLKSSIDKAAKKLEIMKTDQNPSKLSTKKSKTKKIDRVETSLKESSRDLSLFKFKSGAVVALVLIVVFGFLNSLFEGKVVAKLPFKPIGIVMKMSHRGLKGDDSTDCSMVFLYFLCSISIRTNLQKFLGFSPPRGAAGAGLFPMPDPKTN</sequence>